<keyword evidence="2" id="KW-1185">Reference proteome</keyword>
<evidence type="ECO:0000313" key="2">
    <source>
        <dbReference type="Proteomes" id="UP000005095"/>
    </source>
</evidence>
<proteinExistence type="predicted"/>
<dbReference type="Proteomes" id="UP000005095">
    <property type="component" value="Chromosome"/>
</dbReference>
<evidence type="ECO:0008006" key="3">
    <source>
        <dbReference type="Google" id="ProtNLM"/>
    </source>
</evidence>
<organism evidence="1 2">
    <name type="scientific">Methanofollis liminatans DSM 4140</name>
    <dbReference type="NCBI Taxonomy" id="28892"/>
    <lineage>
        <taxon>Archaea</taxon>
        <taxon>Methanobacteriati</taxon>
        <taxon>Methanobacteriota</taxon>
        <taxon>Stenosarchaea group</taxon>
        <taxon>Methanomicrobia</taxon>
        <taxon>Methanomicrobiales</taxon>
        <taxon>Methanomicrobiaceae</taxon>
        <taxon>Methanofollis</taxon>
    </lineage>
</organism>
<dbReference type="HOGENOM" id="CLU_3113071_0_0_2"/>
<protein>
    <recommendedName>
        <fullName evidence="3">Lipoprotein</fullName>
    </recommendedName>
</protein>
<dbReference type="PROSITE" id="PS51257">
    <property type="entry name" value="PROKAR_LIPOPROTEIN"/>
    <property type="match status" value="1"/>
</dbReference>
<dbReference type="RefSeq" id="WP_004039988.1">
    <property type="nucleotide sequence ID" value="NZ_CM001555.1"/>
</dbReference>
<reference evidence="1 2" key="1">
    <citation type="submission" date="2011-08" db="EMBL/GenBank/DDBJ databases">
        <title>The complete genome of Methanofollis liminatans DSM 4140.</title>
        <authorList>
            <consortium name="US DOE Joint Genome Institute (JGI-PGF)"/>
            <person name="Lucas S."/>
            <person name="Han J."/>
            <person name="Lapidus A."/>
            <person name="Bruce D."/>
            <person name="Goodwin L."/>
            <person name="Pitluck S."/>
            <person name="Peters L."/>
            <person name="Kyrpides N."/>
            <person name="Mavromatis K."/>
            <person name="Ivanova N."/>
            <person name="Mikhailova N."/>
            <person name="Lu M."/>
            <person name="Detter J.C."/>
            <person name="Tapia R."/>
            <person name="Han C."/>
            <person name="Land M."/>
            <person name="Hauser L."/>
            <person name="Markowitz V."/>
            <person name="Cheng J.-F."/>
            <person name="Hugenholtz P."/>
            <person name="Woyke T."/>
            <person name="Wu D."/>
            <person name="Spring S."/>
            <person name="Schuler E."/>
            <person name="Brambilla E."/>
            <person name="Klenk H.-P."/>
            <person name="Eisen J.A."/>
        </authorList>
    </citation>
    <scope>NUCLEOTIDE SEQUENCE [LARGE SCALE GENOMIC DNA]</scope>
    <source>
        <strain evidence="1 2">DSM 4140</strain>
    </source>
</reference>
<evidence type="ECO:0000313" key="1">
    <source>
        <dbReference type="EMBL" id="EJG07932.1"/>
    </source>
</evidence>
<name>J1L4B2_9EURY</name>
<sequence length="50" mass="5361">MKGQHIHLFIAALLAAGCMGSTEHAWTVEALTAMTCSFRTYPLAPLQSAL</sequence>
<dbReference type="STRING" id="28892.Metli_1990"/>
<dbReference type="AlphaFoldDB" id="J1L4B2"/>
<accession>J1L4B2</accession>
<gene>
    <name evidence="1" type="ORF">Metli_1990</name>
</gene>
<dbReference type="EMBL" id="CM001555">
    <property type="protein sequence ID" value="EJG07932.1"/>
    <property type="molecule type" value="Genomic_DNA"/>
</dbReference>
<dbReference type="OrthoDB" id="375543at2157"/>